<geneLocation type="mitochondrion" evidence="1"/>
<dbReference type="GeneID" id="42906035"/>
<keyword evidence="1" id="KW-0496">Mitochondrion</keyword>
<dbReference type="AlphaFoldDB" id="A0A650AFA6"/>
<gene>
    <name evidence="1" type="primary">orf104</name>
</gene>
<sequence>MIGGGGSQGGTASMHGWDKDIQGGHLYSDLVTCSPLRAMPSLGSHEDQLALWVYASTTSLCMHATGRMQSTALWGGGGGDTRRQHKKKSRRLHLWGAFSLRDAF</sequence>
<name>A0A650AFA6_9PEZI</name>
<protein>
    <submittedName>
        <fullName evidence="1">Uncharacterized protein</fullName>
    </submittedName>
</protein>
<reference evidence="1" key="1">
    <citation type="submission" date="2019-02" db="EMBL/GenBank/DDBJ databases">
        <title>The largest mitochondrial genome of Morchella importuna (272.2 kb) among fungi reservoir of numerous mitochondrial ORFs, repeatitive sequences and nuclear genome horizontal transfer.</title>
        <authorList>
            <person name="Liu W."/>
            <person name="Bian Y."/>
        </authorList>
    </citation>
    <scope>NUCLEOTIDE SEQUENCE</scope>
</reference>
<dbReference type="EMBL" id="MK527108">
    <property type="protein sequence ID" value="QGN66712.1"/>
    <property type="molecule type" value="Genomic_DNA"/>
</dbReference>
<evidence type="ECO:0000313" key="1">
    <source>
        <dbReference type="EMBL" id="QGN66712.1"/>
    </source>
</evidence>
<accession>A0A650AFA6</accession>
<dbReference type="RefSeq" id="YP_009722310.1">
    <property type="nucleotide sequence ID" value="NC_045397.1"/>
</dbReference>
<organism evidence="1">
    <name type="scientific">Morchella importuna</name>
    <dbReference type="NCBI Taxonomy" id="1174673"/>
    <lineage>
        <taxon>Eukaryota</taxon>
        <taxon>Fungi</taxon>
        <taxon>Dikarya</taxon>
        <taxon>Ascomycota</taxon>
        <taxon>Pezizomycotina</taxon>
        <taxon>Pezizomycetes</taxon>
        <taxon>Pezizales</taxon>
        <taxon>Morchellaceae</taxon>
        <taxon>Morchella</taxon>
    </lineage>
</organism>
<proteinExistence type="predicted"/>